<name>A0ABM8E436_9HYPH</name>
<keyword evidence="1" id="KW-0678">Repressor</keyword>
<dbReference type="EMBL" id="AP027142">
    <property type="protein sequence ID" value="BDV32596.1"/>
    <property type="molecule type" value="Genomic_DNA"/>
</dbReference>
<dbReference type="PANTHER" id="PTHR36449">
    <property type="entry name" value="ACETYLTRANSFERASE-RELATED"/>
    <property type="match status" value="1"/>
</dbReference>
<dbReference type="Pfam" id="PF13508">
    <property type="entry name" value="Acetyltransf_7"/>
    <property type="match status" value="1"/>
</dbReference>
<evidence type="ECO:0000256" key="1">
    <source>
        <dbReference type="ARBA" id="ARBA00022491"/>
    </source>
</evidence>
<keyword evidence="4" id="KW-0012">Acyltransferase</keyword>
<evidence type="ECO:0000313" key="7">
    <source>
        <dbReference type="EMBL" id="BDV32596.1"/>
    </source>
</evidence>
<dbReference type="CDD" id="cd04301">
    <property type="entry name" value="NAT_SF"/>
    <property type="match status" value="1"/>
</dbReference>
<gene>
    <name evidence="7" type="ORF">SS37A_01250</name>
</gene>
<organism evidence="7 8">
    <name type="scientific">Methylocystis iwaonis</name>
    <dbReference type="NCBI Taxonomy" id="2885079"/>
    <lineage>
        <taxon>Bacteria</taxon>
        <taxon>Pseudomonadati</taxon>
        <taxon>Pseudomonadota</taxon>
        <taxon>Alphaproteobacteria</taxon>
        <taxon>Hyphomicrobiales</taxon>
        <taxon>Methylocystaceae</taxon>
        <taxon>Methylocystis</taxon>
    </lineage>
</organism>
<dbReference type="SUPFAM" id="SSF55729">
    <property type="entry name" value="Acyl-CoA N-acyltransferases (Nat)"/>
    <property type="match status" value="1"/>
</dbReference>
<dbReference type="Gene3D" id="3.40.630.30">
    <property type="match status" value="1"/>
</dbReference>
<keyword evidence="3" id="KW-0808">Transferase</keyword>
<dbReference type="Proteomes" id="UP001317629">
    <property type="component" value="Chromosome"/>
</dbReference>
<sequence length="164" mass="17473">MTLAAPRPISDADDISGFDCGVLALDDWLRRRARANQASGASRTYVVCEGARVVAYFALASGAVDLDEATGRLRRNMPDPVPVAVLGRLAIDRAWQKKGLGRALVKDALLRVLLAAETIGIRGMLVHALSPEAAGFYEAVGFEPSPLEPMTLMATLADLRAALD</sequence>
<keyword evidence="8" id="KW-1185">Reference proteome</keyword>
<dbReference type="RefSeq" id="WP_281929726.1">
    <property type="nucleotide sequence ID" value="NZ_AP027142.1"/>
</dbReference>
<evidence type="ECO:0000313" key="8">
    <source>
        <dbReference type="Proteomes" id="UP001317629"/>
    </source>
</evidence>
<dbReference type="InterPro" id="IPR000182">
    <property type="entry name" value="GNAT_dom"/>
</dbReference>
<dbReference type="InterPro" id="IPR016181">
    <property type="entry name" value="Acyl_CoA_acyltransferase"/>
</dbReference>
<feature type="domain" description="N-acetyltransferase" evidence="6">
    <location>
        <begin position="1"/>
        <end position="164"/>
    </location>
</feature>
<dbReference type="PANTHER" id="PTHR36449:SF1">
    <property type="entry name" value="ACETYLTRANSFERASE"/>
    <property type="match status" value="1"/>
</dbReference>
<evidence type="ECO:0000256" key="3">
    <source>
        <dbReference type="ARBA" id="ARBA00022679"/>
    </source>
</evidence>
<proteinExistence type="predicted"/>
<accession>A0ABM8E436</accession>
<protein>
    <submittedName>
        <fullName evidence="7">N-acetyltransferase GCN5</fullName>
    </submittedName>
</protein>
<evidence type="ECO:0000256" key="5">
    <source>
        <dbReference type="ARBA" id="ARBA00049880"/>
    </source>
</evidence>
<evidence type="ECO:0000256" key="2">
    <source>
        <dbReference type="ARBA" id="ARBA00022649"/>
    </source>
</evidence>
<dbReference type="PROSITE" id="PS51186">
    <property type="entry name" value="GNAT"/>
    <property type="match status" value="1"/>
</dbReference>
<evidence type="ECO:0000259" key="6">
    <source>
        <dbReference type="PROSITE" id="PS51186"/>
    </source>
</evidence>
<evidence type="ECO:0000256" key="4">
    <source>
        <dbReference type="ARBA" id="ARBA00023315"/>
    </source>
</evidence>
<reference evidence="7 8" key="1">
    <citation type="journal article" date="2023" name="Int. J. Syst. Evol. Microbiol.">
        <title>Methylocystis iwaonis sp. nov., a type II methane-oxidizing bacterium from surface soil of a rice paddy field in Japan, and emended description of the genus Methylocystis (ex Whittenbury et al. 1970) Bowman et al. 1993.</title>
        <authorList>
            <person name="Kaise H."/>
            <person name="Sawadogo J.B."/>
            <person name="Alam M.S."/>
            <person name="Ueno C."/>
            <person name="Dianou D."/>
            <person name="Shinjo R."/>
            <person name="Asakawa S."/>
        </authorList>
    </citation>
    <scope>NUCLEOTIDE SEQUENCE [LARGE SCALE GENOMIC DNA]</scope>
    <source>
        <strain evidence="7 8">SS37A-Re</strain>
    </source>
</reference>
<keyword evidence="2" id="KW-1277">Toxin-antitoxin system</keyword>
<comment type="catalytic activity">
    <reaction evidence="5">
        <text>glycyl-tRNA(Gly) + acetyl-CoA = N-acetylglycyl-tRNA(Gly) + CoA + H(+)</text>
        <dbReference type="Rhea" id="RHEA:81867"/>
        <dbReference type="Rhea" id="RHEA-COMP:9683"/>
        <dbReference type="Rhea" id="RHEA-COMP:19766"/>
        <dbReference type="ChEBI" id="CHEBI:15378"/>
        <dbReference type="ChEBI" id="CHEBI:57287"/>
        <dbReference type="ChEBI" id="CHEBI:57288"/>
        <dbReference type="ChEBI" id="CHEBI:78522"/>
        <dbReference type="ChEBI" id="CHEBI:232036"/>
    </reaction>
</comment>